<feature type="transmembrane region" description="Helical" evidence="7">
    <location>
        <begin position="247"/>
        <end position="268"/>
    </location>
</feature>
<dbReference type="Proteomes" id="UP000658997">
    <property type="component" value="Unassembled WGS sequence"/>
</dbReference>
<dbReference type="EMBL" id="LT558124">
    <property type="protein sequence ID" value="SAM82717.1"/>
    <property type="molecule type" value="Genomic_DNA"/>
</dbReference>
<keyword evidence="6 7" id="KW-0472">Membrane</keyword>
<dbReference type="Pfam" id="PF25147">
    <property type="entry name" value="Ribophorin_II_C"/>
    <property type="match status" value="1"/>
</dbReference>
<dbReference type="GO" id="GO:0006487">
    <property type="term" value="P:protein N-linked glycosylation"/>
    <property type="evidence" value="ECO:0007669"/>
    <property type="project" value="TreeGrafter"/>
</dbReference>
<dbReference type="EMBL" id="ULHB01000179">
    <property type="protein sequence ID" value="SYW84450.1"/>
    <property type="molecule type" value="Genomic_DNA"/>
</dbReference>
<reference evidence="10" key="2">
    <citation type="submission" date="2016-04" db="EMBL/GenBank/DDBJ databases">
        <authorList>
            <person name="Evans L.H."/>
            <person name="Alamgir A."/>
            <person name="Owens N."/>
            <person name="Weber N.D."/>
            <person name="Virtaneva K."/>
            <person name="Barbian K."/>
            <person name="Babar A."/>
            <person name="Rosenke K."/>
        </authorList>
    </citation>
    <scope>NUCLEOTIDE SEQUENCE</scope>
    <source>
        <strain evidence="10">UB2112</strain>
    </source>
</reference>
<evidence type="ECO:0000313" key="11">
    <source>
        <dbReference type="EMBL" id="SYW84450.1"/>
    </source>
</evidence>
<dbReference type="PANTHER" id="PTHR12640:SF0">
    <property type="entry name" value="DOLICHYL-DIPHOSPHOOLIGOSACCHARIDE--PROTEIN GLYCOSYLTRANSFERASE SUBUNIT 2"/>
    <property type="match status" value="1"/>
</dbReference>
<accession>A0A1K0HED5</accession>
<feature type="domain" description="Ribophorin II C-terminal" evidence="9">
    <location>
        <begin position="237"/>
        <end position="331"/>
    </location>
</feature>
<keyword evidence="5 7" id="KW-1133">Transmembrane helix</keyword>
<feature type="chain" id="PRO_5044060913" description="Ribophorin II C-terminal domain-containing protein" evidence="8">
    <location>
        <begin position="24"/>
        <end position="337"/>
    </location>
</feature>
<dbReference type="PANTHER" id="PTHR12640">
    <property type="entry name" value="RIBOPHORIN II"/>
    <property type="match status" value="1"/>
</dbReference>
<organism evidence="10 12">
    <name type="scientific">Ustilago bromivora</name>
    <dbReference type="NCBI Taxonomy" id="307758"/>
    <lineage>
        <taxon>Eukaryota</taxon>
        <taxon>Fungi</taxon>
        <taxon>Dikarya</taxon>
        <taxon>Basidiomycota</taxon>
        <taxon>Ustilaginomycotina</taxon>
        <taxon>Ustilaginomycetes</taxon>
        <taxon>Ustilaginales</taxon>
        <taxon>Ustilaginaceae</taxon>
        <taxon>Ustilago</taxon>
    </lineage>
</organism>
<keyword evidence="13" id="KW-1185">Reference proteome</keyword>
<dbReference type="InterPro" id="IPR056790">
    <property type="entry name" value="Ribophorin_II_C"/>
</dbReference>
<name>A0A1K0HED5_9BASI</name>
<sequence>MRPIASLLSVLVLSLLLVIGSNAALPEPKLSYVLKSAKLALSTVDGSSRLSKDFSTQSDYSKTTASFDLSGPTQLENDDVIRLTFSLGVEDASSKKAANKDGPALGKEHIPHQAFVVLAADGKESDPPSHAWPVTVKPSNGKVSWNLRTDRIPAPLLRASPPLTLSLLIANFPANSASEGAYSPLSLPLVSLTPPTSLVDAAHKSASSSLSAREKAEREQGFHGLPEHKHTFGIPPTETMPSTKVSGLASIVTAAVPWVFLLGALGIIEPEIQTPSSKALVLFAALAALEGLAVRYWIGLTLFQMLPLLLGAGLVTIVVGRSALVELRRKRLAISSS</sequence>
<keyword evidence="4" id="KW-0256">Endoplasmic reticulum</keyword>
<dbReference type="UniPathway" id="UPA00378"/>
<evidence type="ECO:0000256" key="1">
    <source>
        <dbReference type="ARBA" id="ARBA00004477"/>
    </source>
</evidence>
<gene>
    <name evidence="11" type="ORF">UBRO2_05550</name>
    <name evidence="10" type="ORF">UBRO_05039</name>
</gene>
<dbReference type="OrthoDB" id="432292at2759"/>
<dbReference type="InterPro" id="IPR008814">
    <property type="entry name" value="Swp1"/>
</dbReference>
<keyword evidence="2 7" id="KW-0812">Transmembrane</keyword>
<evidence type="ECO:0000313" key="12">
    <source>
        <dbReference type="Proteomes" id="UP000179920"/>
    </source>
</evidence>
<feature type="transmembrane region" description="Helical" evidence="7">
    <location>
        <begin position="280"/>
        <end position="298"/>
    </location>
</feature>
<evidence type="ECO:0000313" key="13">
    <source>
        <dbReference type="Proteomes" id="UP000658997"/>
    </source>
</evidence>
<evidence type="ECO:0000256" key="2">
    <source>
        <dbReference type="ARBA" id="ARBA00022692"/>
    </source>
</evidence>
<dbReference type="Proteomes" id="UP000179920">
    <property type="component" value="Chromosome VIII"/>
</dbReference>
<proteinExistence type="predicted"/>
<evidence type="ECO:0000256" key="3">
    <source>
        <dbReference type="ARBA" id="ARBA00022729"/>
    </source>
</evidence>
<evidence type="ECO:0000256" key="6">
    <source>
        <dbReference type="ARBA" id="ARBA00023136"/>
    </source>
</evidence>
<evidence type="ECO:0000256" key="7">
    <source>
        <dbReference type="SAM" id="Phobius"/>
    </source>
</evidence>
<evidence type="ECO:0000256" key="5">
    <source>
        <dbReference type="ARBA" id="ARBA00022989"/>
    </source>
</evidence>
<feature type="transmembrane region" description="Helical" evidence="7">
    <location>
        <begin position="304"/>
        <end position="324"/>
    </location>
</feature>
<protein>
    <recommendedName>
        <fullName evidence="9">Ribophorin II C-terminal domain-containing protein</fullName>
    </recommendedName>
</protein>
<dbReference type="AlphaFoldDB" id="A0A1K0HED5"/>
<dbReference type="GO" id="GO:0008250">
    <property type="term" value="C:oligosaccharyltransferase complex"/>
    <property type="evidence" value="ECO:0007669"/>
    <property type="project" value="InterPro"/>
</dbReference>
<evidence type="ECO:0000259" key="9">
    <source>
        <dbReference type="Pfam" id="PF25147"/>
    </source>
</evidence>
<keyword evidence="3 8" id="KW-0732">Signal</keyword>
<evidence type="ECO:0000256" key="8">
    <source>
        <dbReference type="SAM" id="SignalP"/>
    </source>
</evidence>
<reference evidence="11" key="3">
    <citation type="submission" date="2018-08" db="EMBL/GenBank/DDBJ databases">
        <authorList>
            <person name="Guldener U."/>
        </authorList>
    </citation>
    <scope>NUCLEOTIDE SEQUENCE</scope>
    <source>
        <strain evidence="11">UB2</strain>
    </source>
</reference>
<evidence type="ECO:0000313" key="10">
    <source>
        <dbReference type="EMBL" id="SAM82717.1"/>
    </source>
</evidence>
<feature type="signal peptide" evidence="8">
    <location>
        <begin position="1"/>
        <end position="23"/>
    </location>
</feature>
<reference evidence="12" key="1">
    <citation type="submission" date="2016-04" db="EMBL/GenBank/DDBJ databases">
        <authorList>
            <person name="Guldener U."/>
            <person name="Guldener U."/>
        </authorList>
    </citation>
    <scope>NUCLEOTIDE SEQUENCE [LARGE SCALE GENOMIC DNA]</scope>
    <source>
        <strain evidence="12">UB2112</strain>
    </source>
</reference>
<evidence type="ECO:0000256" key="4">
    <source>
        <dbReference type="ARBA" id="ARBA00022824"/>
    </source>
</evidence>
<comment type="subcellular location">
    <subcellularLocation>
        <location evidence="1">Endoplasmic reticulum membrane</location>
        <topology evidence="1">Multi-pass membrane protein</topology>
    </subcellularLocation>
</comment>